<organism evidence="2 3">
    <name type="scientific">Vagococcus salmoninarum</name>
    <dbReference type="NCBI Taxonomy" id="2739"/>
    <lineage>
        <taxon>Bacteria</taxon>
        <taxon>Bacillati</taxon>
        <taxon>Bacillota</taxon>
        <taxon>Bacilli</taxon>
        <taxon>Lactobacillales</taxon>
        <taxon>Enterococcaceae</taxon>
        <taxon>Vagococcus</taxon>
    </lineage>
</organism>
<dbReference type="Proteomes" id="UP000287239">
    <property type="component" value="Unassembled WGS sequence"/>
</dbReference>
<sequence length="178" mass="20215">MNLMDILLKKRQLTRYDVAKQSGISQQTLYSANKKAAESYSGKVLIALSQVMTESPGEVLDELIAIEKSREIYRAVNFQELKIAMESKTPRFIATGEVYQAILAISKTQLSETERLGFDLGSNGTGRIFENLLNKFWDFQDKSLTAETAKIKRQLIATYDFKRLSQNEIEVSLKSLTY</sequence>
<accession>A0A429ZNY7</accession>
<feature type="domain" description="HTH cro/C1-type" evidence="1">
    <location>
        <begin position="5"/>
        <end position="60"/>
    </location>
</feature>
<dbReference type="AlphaFoldDB" id="A0A429ZNY7"/>
<evidence type="ECO:0000313" key="3">
    <source>
        <dbReference type="Proteomes" id="UP000287239"/>
    </source>
</evidence>
<dbReference type="InterPro" id="IPR001387">
    <property type="entry name" value="Cro/C1-type_HTH"/>
</dbReference>
<dbReference type="GeneID" id="98568216"/>
<proteinExistence type="predicted"/>
<gene>
    <name evidence="2" type="ORF">CBF35_07535</name>
</gene>
<dbReference type="Pfam" id="PF13443">
    <property type="entry name" value="HTH_26"/>
    <property type="match status" value="1"/>
</dbReference>
<reference evidence="2 3" key="1">
    <citation type="submission" date="2017-05" db="EMBL/GenBank/DDBJ databases">
        <title>Vagococcus spp. assemblies.</title>
        <authorList>
            <person name="Gulvik C.A."/>
        </authorList>
    </citation>
    <scope>NUCLEOTIDE SEQUENCE [LARGE SCALE GENOMIC DNA]</scope>
    <source>
        <strain evidence="2 3">NCFB 2777</strain>
    </source>
</reference>
<dbReference type="GO" id="GO:0003677">
    <property type="term" value="F:DNA binding"/>
    <property type="evidence" value="ECO:0007669"/>
    <property type="project" value="InterPro"/>
</dbReference>
<name>A0A429ZNY7_9ENTE</name>
<dbReference type="SUPFAM" id="SSF47413">
    <property type="entry name" value="lambda repressor-like DNA-binding domains"/>
    <property type="match status" value="1"/>
</dbReference>
<dbReference type="CDD" id="cd22282">
    <property type="entry name" value="AcrllA1"/>
    <property type="match status" value="1"/>
</dbReference>
<dbReference type="InterPro" id="IPR010982">
    <property type="entry name" value="Lambda_DNA-bd_dom_sf"/>
</dbReference>
<protein>
    <recommendedName>
        <fullName evidence="1">HTH cro/C1-type domain-containing protein</fullName>
    </recommendedName>
</protein>
<dbReference type="EMBL" id="NGJU01000010">
    <property type="protein sequence ID" value="RST95401.1"/>
    <property type="molecule type" value="Genomic_DNA"/>
</dbReference>
<comment type="caution">
    <text evidence="2">The sequence shown here is derived from an EMBL/GenBank/DDBJ whole genome shotgun (WGS) entry which is preliminary data.</text>
</comment>
<keyword evidence="3" id="KW-1185">Reference proteome</keyword>
<dbReference type="OrthoDB" id="2194986at2"/>
<dbReference type="RefSeq" id="WP_126779695.1">
    <property type="nucleotide sequence ID" value="NZ_CAUQJP010000054.1"/>
</dbReference>
<evidence type="ECO:0000259" key="1">
    <source>
        <dbReference type="Pfam" id="PF13443"/>
    </source>
</evidence>
<evidence type="ECO:0000313" key="2">
    <source>
        <dbReference type="EMBL" id="RST95401.1"/>
    </source>
</evidence>